<dbReference type="CDD" id="cd04243">
    <property type="entry name" value="AAK_AK-HSDH-like"/>
    <property type="match status" value="1"/>
</dbReference>
<feature type="binding site" evidence="12">
    <location>
        <begin position="234"/>
        <end position="235"/>
    </location>
    <ligand>
        <name>ATP</name>
        <dbReference type="ChEBI" id="CHEBI:30616"/>
    </ligand>
</feature>
<keyword evidence="17" id="KW-1185">Reference proteome</keyword>
<evidence type="ECO:0000256" key="5">
    <source>
        <dbReference type="ARBA" id="ARBA00022605"/>
    </source>
</evidence>
<feature type="binding site" evidence="12">
    <location>
        <begin position="270"/>
        <end position="271"/>
    </location>
    <ligand>
        <name>ATP</name>
        <dbReference type="ChEBI" id="CHEBI:30616"/>
    </ligand>
</feature>
<dbReference type="SUPFAM" id="SSF55021">
    <property type="entry name" value="ACT-like"/>
    <property type="match status" value="2"/>
</dbReference>
<keyword evidence="7 12" id="KW-0547">Nucleotide-binding</keyword>
<dbReference type="NCBIfam" id="NF004938">
    <property type="entry name" value="PRK06291.1"/>
    <property type="match status" value="1"/>
</dbReference>
<dbReference type="PROSITE" id="PS51671">
    <property type="entry name" value="ACT"/>
    <property type="match status" value="1"/>
</dbReference>
<dbReference type="GO" id="GO:0009089">
    <property type="term" value="P:lysine biosynthetic process via diaminopimelate"/>
    <property type="evidence" value="ECO:0007669"/>
    <property type="project" value="UniProtKB-UniPathway"/>
</dbReference>
<dbReference type="Gene3D" id="3.40.1160.10">
    <property type="entry name" value="Acetylglutamate kinase-like"/>
    <property type="match status" value="1"/>
</dbReference>
<evidence type="ECO:0000256" key="8">
    <source>
        <dbReference type="ARBA" id="ARBA00022777"/>
    </source>
</evidence>
<feature type="binding site" evidence="12">
    <location>
        <position position="131"/>
    </location>
    <ligand>
        <name>substrate</name>
    </ligand>
</feature>
<dbReference type="Proteomes" id="UP000031518">
    <property type="component" value="Unassembled WGS sequence"/>
</dbReference>
<evidence type="ECO:0000256" key="2">
    <source>
        <dbReference type="ARBA" id="ARBA00004986"/>
    </source>
</evidence>
<proteinExistence type="inferred from homology"/>
<feature type="binding site" evidence="12">
    <location>
        <begin position="9"/>
        <end position="12"/>
    </location>
    <ligand>
        <name>ATP</name>
        <dbReference type="ChEBI" id="CHEBI:30616"/>
    </ligand>
</feature>
<name>A0A0B6X4M0_9BACT</name>
<comment type="pathway">
    <text evidence="1 14">Amino-acid biosynthesis; L-lysine biosynthesis via DAP pathway; (S)-tetrahydrodipicolinate from L-aspartate: step 1/4.</text>
</comment>
<comment type="similarity">
    <text evidence="4 13">Belongs to the aspartokinase family.</text>
</comment>
<dbReference type="InterPro" id="IPR001341">
    <property type="entry name" value="Asp_kinase"/>
</dbReference>
<keyword evidence="9 12" id="KW-0067">ATP-binding</keyword>
<comment type="pathway">
    <text evidence="3 14">Amino-acid biosynthesis; L-threonine biosynthesis; L-threonine from L-aspartate: step 1/5.</text>
</comment>
<evidence type="ECO:0000256" key="1">
    <source>
        <dbReference type="ARBA" id="ARBA00004766"/>
    </source>
</evidence>
<comment type="catalytic activity">
    <reaction evidence="11 13">
        <text>L-aspartate + ATP = 4-phospho-L-aspartate + ADP</text>
        <dbReference type="Rhea" id="RHEA:23776"/>
        <dbReference type="ChEBI" id="CHEBI:29991"/>
        <dbReference type="ChEBI" id="CHEBI:30616"/>
        <dbReference type="ChEBI" id="CHEBI:57535"/>
        <dbReference type="ChEBI" id="CHEBI:456216"/>
        <dbReference type="EC" id="2.7.2.4"/>
    </reaction>
</comment>
<evidence type="ECO:0000256" key="7">
    <source>
        <dbReference type="ARBA" id="ARBA00022741"/>
    </source>
</evidence>
<dbReference type="CDD" id="cd04921">
    <property type="entry name" value="ACT_AKi-HSDH-ThrA-like_1"/>
    <property type="match status" value="1"/>
</dbReference>
<evidence type="ECO:0000256" key="12">
    <source>
        <dbReference type="PIRSR" id="PIRSR000726-1"/>
    </source>
</evidence>
<dbReference type="UniPathway" id="UPA00051">
    <property type="reaction ID" value="UER00462"/>
</dbReference>
<evidence type="ECO:0000313" key="16">
    <source>
        <dbReference type="EMBL" id="CDM67145.1"/>
    </source>
</evidence>
<comment type="pathway">
    <text evidence="2 14">Amino-acid biosynthesis; L-methionine biosynthesis via de novo pathway; L-homoserine from L-aspartate: step 1/3.</text>
</comment>
<accession>A0A0B6X4M0</accession>
<protein>
    <recommendedName>
        <fullName evidence="13">Aspartokinase</fullName>
        <ecNumber evidence="13">2.7.2.4</ecNumber>
    </recommendedName>
</protein>
<dbReference type="STRING" id="454194.PYK22_03194"/>
<keyword evidence="10" id="KW-0457">Lysine biosynthesis</keyword>
<dbReference type="GO" id="GO:0009090">
    <property type="term" value="P:homoserine biosynthetic process"/>
    <property type="evidence" value="ECO:0007669"/>
    <property type="project" value="TreeGrafter"/>
</dbReference>
<dbReference type="GO" id="GO:0009088">
    <property type="term" value="P:threonine biosynthetic process"/>
    <property type="evidence" value="ECO:0007669"/>
    <property type="project" value="UniProtKB-UniPathway"/>
</dbReference>
<evidence type="ECO:0000256" key="14">
    <source>
        <dbReference type="RuleBase" id="RU004249"/>
    </source>
</evidence>
<dbReference type="UniPathway" id="UPA00050">
    <property type="reaction ID" value="UER00461"/>
</dbReference>
<evidence type="ECO:0000256" key="11">
    <source>
        <dbReference type="ARBA" id="ARBA00047872"/>
    </source>
</evidence>
<reference evidence="16 17" key="2">
    <citation type="submission" date="2015-01" db="EMBL/GenBank/DDBJ databases">
        <title>Complete genome sequence of Pyrinomonas methylaliphatogenes type strain K22T.</title>
        <authorList>
            <person name="Lee K.C.Y."/>
            <person name="Power J.F."/>
            <person name="Dunfield P.F."/>
            <person name="Morgan X.C."/>
            <person name="Huttenhower C."/>
            <person name="Stott M.B."/>
        </authorList>
    </citation>
    <scope>NUCLEOTIDE SEQUENCE [LARGE SCALE GENOMIC DNA]</scope>
    <source>
        <strain evidence="16 17">K22</strain>
    </source>
</reference>
<dbReference type="GO" id="GO:0005829">
    <property type="term" value="C:cytosol"/>
    <property type="evidence" value="ECO:0007669"/>
    <property type="project" value="TreeGrafter"/>
</dbReference>
<dbReference type="EMBL" id="CBXV010000009">
    <property type="protein sequence ID" value="CDM67145.1"/>
    <property type="molecule type" value="Genomic_DNA"/>
</dbReference>
<dbReference type="CDD" id="cd04892">
    <property type="entry name" value="ACT_AK-like_2"/>
    <property type="match status" value="1"/>
</dbReference>
<dbReference type="Gene3D" id="3.30.2130.10">
    <property type="entry name" value="VC0802-like"/>
    <property type="match status" value="1"/>
</dbReference>
<evidence type="ECO:0000256" key="4">
    <source>
        <dbReference type="ARBA" id="ARBA00010122"/>
    </source>
</evidence>
<keyword evidence="8 13" id="KW-0418">Kinase</keyword>
<feature type="domain" description="ACT" evidence="15">
    <location>
        <begin position="408"/>
        <end position="486"/>
    </location>
</feature>
<dbReference type="UniPathway" id="UPA00034">
    <property type="reaction ID" value="UER00015"/>
</dbReference>
<dbReference type="PIRSF" id="PIRSF000726">
    <property type="entry name" value="Asp_kin"/>
    <property type="match status" value="1"/>
</dbReference>
<dbReference type="OrthoDB" id="9799110at2"/>
<evidence type="ECO:0000256" key="9">
    <source>
        <dbReference type="ARBA" id="ARBA00022840"/>
    </source>
</evidence>
<evidence type="ECO:0000256" key="6">
    <source>
        <dbReference type="ARBA" id="ARBA00022679"/>
    </source>
</evidence>
<dbReference type="NCBIfam" id="TIGR00657">
    <property type="entry name" value="asp_kinases"/>
    <property type="match status" value="1"/>
</dbReference>
<evidence type="ECO:0000313" key="17">
    <source>
        <dbReference type="Proteomes" id="UP000031518"/>
    </source>
</evidence>
<dbReference type="RefSeq" id="WP_041979448.1">
    <property type="nucleotide sequence ID" value="NZ_CBXV010000009.1"/>
</dbReference>
<evidence type="ECO:0000256" key="3">
    <source>
        <dbReference type="ARBA" id="ARBA00005139"/>
    </source>
</evidence>
<keyword evidence="5 14" id="KW-0028">Amino-acid biosynthesis</keyword>
<dbReference type="InterPro" id="IPR018042">
    <property type="entry name" value="Aspartate_kinase_CS"/>
</dbReference>
<organism evidence="16 17">
    <name type="scientific">Pyrinomonas methylaliphatogenes</name>
    <dbReference type="NCBI Taxonomy" id="454194"/>
    <lineage>
        <taxon>Bacteria</taxon>
        <taxon>Pseudomonadati</taxon>
        <taxon>Acidobacteriota</taxon>
        <taxon>Blastocatellia</taxon>
        <taxon>Blastocatellales</taxon>
        <taxon>Pyrinomonadaceae</taxon>
        <taxon>Pyrinomonas</taxon>
    </lineage>
</organism>
<sequence length="486" mass="51207">MKRNVRVMKFGGTSVGDAQCIERSAEIIARAAQSSPVVAVVSAMGGVTNRLIEAAQRAASGEEAMACEMIASLRTQHETALQALVADPAERSATGAEIERICAHAMNLCRGTALLRELTPRTLAAISSTGELLSARLMAATLRRLGLKAQAVDATELIITDDQYEQAEPLMEETREASRRRLFALLDDGTTPVVTGFIGATATGVLTTLGRGGSDYSATILGAALDAAEIIIWTDVDGVMTADPRLVPEARTLDEISYAEAAELAYFGAKVLHPKTLRPITEAGIPVWIRNSFAPDRRGTKITSAGHRARNGVKAITAIGDVSLITVGGRGIVGAPEAVAKTFAATASARANVLLISQASSQNDICFVVPSKEAGKTLEALRRAFAPDIQHHQVEHITVDHEVAIVAAVGEGMRGTLGIAGRIFSALGREGINIIAIAQGSSEYNISFVVEASAMKKAVATIHKEFGLESASAPRSETHELQAERA</sequence>
<dbReference type="InterPro" id="IPR001048">
    <property type="entry name" value="Asp/Glu/Uridylate_kinase"/>
</dbReference>
<keyword evidence="6 13" id="KW-0808">Transferase</keyword>
<dbReference type="InterPro" id="IPR036393">
    <property type="entry name" value="AceGlu_kinase-like_sf"/>
</dbReference>
<dbReference type="PANTHER" id="PTHR21499">
    <property type="entry name" value="ASPARTATE KINASE"/>
    <property type="match status" value="1"/>
</dbReference>
<feature type="binding site" evidence="12">
    <location>
        <position position="48"/>
    </location>
    <ligand>
        <name>substrate</name>
    </ligand>
</feature>
<reference evidence="16 17" key="1">
    <citation type="submission" date="2013-12" db="EMBL/GenBank/DDBJ databases">
        <authorList>
            <person name="Stott M."/>
        </authorList>
    </citation>
    <scope>NUCLEOTIDE SEQUENCE [LARGE SCALE GENOMIC DNA]</scope>
    <source>
        <strain evidence="16 17">K22</strain>
    </source>
</reference>
<dbReference type="InterPro" id="IPR002912">
    <property type="entry name" value="ACT_dom"/>
</dbReference>
<evidence type="ECO:0000256" key="13">
    <source>
        <dbReference type="RuleBase" id="RU003448"/>
    </source>
</evidence>
<evidence type="ECO:0000259" key="15">
    <source>
        <dbReference type="PROSITE" id="PS51671"/>
    </source>
</evidence>
<dbReference type="GO" id="GO:0004072">
    <property type="term" value="F:aspartate kinase activity"/>
    <property type="evidence" value="ECO:0007669"/>
    <property type="project" value="UniProtKB-EC"/>
</dbReference>
<dbReference type="InterPro" id="IPR005260">
    <property type="entry name" value="Asp_kin_monofn"/>
</dbReference>
<dbReference type="PROSITE" id="PS00324">
    <property type="entry name" value="ASPARTOKINASE"/>
    <property type="match status" value="1"/>
</dbReference>
<dbReference type="Pfam" id="PF00696">
    <property type="entry name" value="AA_kinase"/>
    <property type="match status" value="1"/>
</dbReference>
<dbReference type="SUPFAM" id="SSF53633">
    <property type="entry name" value="Carbamate kinase-like"/>
    <property type="match status" value="1"/>
</dbReference>
<dbReference type="Pfam" id="PF22468">
    <property type="entry name" value="ACT_9"/>
    <property type="match status" value="2"/>
</dbReference>
<gene>
    <name evidence="16" type="ORF">PYK22_03194</name>
</gene>
<feature type="binding site" evidence="12">
    <location>
        <position position="245"/>
    </location>
    <ligand>
        <name>ATP</name>
        <dbReference type="ChEBI" id="CHEBI:30616"/>
    </ligand>
</feature>
<dbReference type="FunFam" id="3.30.2130.10:FF:000001">
    <property type="entry name" value="Bifunctional aspartokinase/homoserine dehydrogenase"/>
    <property type="match status" value="1"/>
</dbReference>
<dbReference type="EC" id="2.7.2.4" evidence="13"/>
<dbReference type="InterPro" id="IPR045865">
    <property type="entry name" value="ACT-like_dom_sf"/>
</dbReference>
<dbReference type="InterPro" id="IPR054352">
    <property type="entry name" value="ACT_Aspartokinase"/>
</dbReference>
<dbReference type="GO" id="GO:0005524">
    <property type="term" value="F:ATP binding"/>
    <property type="evidence" value="ECO:0007669"/>
    <property type="project" value="UniProtKB-KW"/>
</dbReference>
<dbReference type="AlphaFoldDB" id="A0A0B6X4M0"/>
<evidence type="ECO:0000256" key="10">
    <source>
        <dbReference type="ARBA" id="ARBA00023154"/>
    </source>
</evidence>
<dbReference type="PANTHER" id="PTHR21499:SF3">
    <property type="entry name" value="ASPARTOKINASE"/>
    <property type="match status" value="1"/>
</dbReference>